<evidence type="ECO:0000259" key="1">
    <source>
        <dbReference type="Pfam" id="PF05050"/>
    </source>
</evidence>
<dbReference type="PANTHER" id="PTHR34203">
    <property type="entry name" value="METHYLTRANSFERASE, FKBM FAMILY PROTEIN"/>
    <property type="match status" value="1"/>
</dbReference>
<dbReference type="InterPro" id="IPR006342">
    <property type="entry name" value="FkbM_mtfrase"/>
</dbReference>
<dbReference type="NCBIfam" id="TIGR01444">
    <property type="entry name" value="fkbM_fam"/>
    <property type="match status" value="1"/>
</dbReference>
<dbReference type="InterPro" id="IPR052514">
    <property type="entry name" value="SAM-dependent_MTase"/>
</dbReference>
<dbReference type="Proteomes" id="UP000624325">
    <property type="component" value="Unassembled WGS sequence"/>
</dbReference>
<name>A0ABQ4C8U7_9ACTN</name>
<gene>
    <name evidence="2" type="ORF">Air01nite_53010</name>
</gene>
<evidence type="ECO:0000313" key="3">
    <source>
        <dbReference type="Proteomes" id="UP000624325"/>
    </source>
</evidence>
<dbReference type="Gene3D" id="3.40.50.150">
    <property type="entry name" value="Vaccinia Virus protein VP39"/>
    <property type="match status" value="1"/>
</dbReference>
<sequence length="255" mass="27716">MPGMAGSLSSEISSRVAAALPAGAVGAAIRAVYPRIEPELARLASYAPRGGTAVDIGAWYGPWTRGLRRLADLVVALEPAAELAHRVATAYPDVRVVEAAASDHPGTATLYLPAGGPGVGTSSVEHGEGVGTTVRRVTVDSLELTDVRFMKIDVEGHELPALRGAEQTVRRDHPLLLVEVEERIQPIEPVVSLLAEWGYRPFVMPRDRWLPLEEFDLVTHQRAAVGRVRQSFARRVVAPWPRYVNLVLFRPEGSR</sequence>
<dbReference type="EMBL" id="BONC01000043">
    <property type="protein sequence ID" value="GIF59206.1"/>
    <property type="molecule type" value="Genomic_DNA"/>
</dbReference>
<dbReference type="SUPFAM" id="SSF53335">
    <property type="entry name" value="S-adenosyl-L-methionine-dependent methyltransferases"/>
    <property type="match status" value="1"/>
</dbReference>
<proteinExistence type="predicted"/>
<protein>
    <recommendedName>
        <fullName evidence="1">Methyltransferase FkbM domain-containing protein</fullName>
    </recommendedName>
</protein>
<evidence type="ECO:0000313" key="2">
    <source>
        <dbReference type="EMBL" id="GIF59206.1"/>
    </source>
</evidence>
<dbReference type="InterPro" id="IPR029063">
    <property type="entry name" value="SAM-dependent_MTases_sf"/>
</dbReference>
<keyword evidence="3" id="KW-1185">Reference proteome</keyword>
<comment type="caution">
    <text evidence="2">The sequence shown here is derived from an EMBL/GenBank/DDBJ whole genome shotgun (WGS) entry which is preliminary data.</text>
</comment>
<reference evidence="2 3" key="1">
    <citation type="submission" date="2021-01" db="EMBL/GenBank/DDBJ databases">
        <title>Whole genome shotgun sequence of Asanoa iriomotensis NBRC 100142.</title>
        <authorList>
            <person name="Komaki H."/>
            <person name="Tamura T."/>
        </authorList>
    </citation>
    <scope>NUCLEOTIDE SEQUENCE [LARGE SCALE GENOMIC DNA]</scope>
    <source>
        <strain evidence="2 3">NBRC 100142</strain>
    </source>
</reference>
<accession>A0ABQ4C8U7</accession>
<organism evidence="2 3">
    <name type="scientific">Asanoa iriomotensis</name>
    <dbReference type="NCBI Taxonomy" id="234613"/>
    <lineage>
        <taxon>Bacteria</taxon>
        <taxon>Bacillati</taxon>
        <taxon>Actinomycetota</taxon>
        <taxon>Actinomycetes</taxon>
        <taxon>Micromonosporales</taxon>
        <taxon>Micromonosporaceae</taxon>
        <taxon>Asanoa</taxon>
    </lineage>
</organism>
<feature type="domain" description="Methyltransferase FkbM" evidence="1">
    <location>
        <begin position="74"/>
        <end position="200"/>
    </location>
</feature>
<dbReference type="Pfam" id="PF05050">
    <property type="entry name" value="Methyltransf_21"/>
    <property type="match status" value="1"/>
</dbReference>
<dbReference type="PANTHER" id="PTHR34203:SF15">
    <property type="entry name" value="SLL1173 PROTEIN"/>
    <property type="match status" value="1"/>
</dbReference>